<protein>
    <submittedName>
        <fullName evidence="2">F420H2 dehydrogenase subunit F</fullName>
    </submittedName>
</protein>
<dbReference type="RefSeq" id="WP_055072273.1">
    <property type="nucleotide sequence ID" value="NZ_CYXY01000002.1"/>
</dbReference>
<dbReference type="PANTHER" id="PTHR43193:SF2">
    <property type="entry name" value="POLYFERREDOXIN PROTEIN FWDF"/>
    <property type="match status" value="1"/>
</dbReference>
<dbReference type="Pfam" id="PF12838">
    <property type="entry name" value="Fer4_7"/>
    <property type="match status" value="1"/>
</dbReference>
<feature type="domain" description="4Fe-4S ferredoxin-type" evidence="1">
    <location>
        <begin position="1"/>
        <end position="30"/>
    </location>
</feature>
<accession>A0A173RAK2</accession>
<dbReference type="Proteomes" id="UP000095553">
    <property type="component" value="Unassembled WGS sequence"/>
</dbReference>
<dbReference type="EMBL" id="CYXY01000002">
    <property type="protein sequence ID" value="CUM74766.1"/>
    <property type="molecule type" value="Genomic_DNA"/>
</dbReference>
<gene>
    <name evidence="2" type="ORF">ERS852571_00348</name>
</gene>
<feature type="domain" description="4Fe-4S ferredoxin-type" evidence="1">
    <location>
        <begin position="34"/>
        <end position="63"/>
    </location>
</feature>
<sequence length="381" mass="42691">MRTVCERNKCVGCMACIDVCKKDAIMIKDTFSEYNAVIDEHKCVNCGMCERVCQNHTLVEAYEPKMWKQGWTENEAIREQGASGGVAMQLAHTFVKDGGKVCSCAFDKGKFLFKIVDNANDLKMFAGSKYIKSNPVGIYEKLKKELKEDNSILFIGLPCQVAAVKKYVGKSLQENLTTVDLICHGTPSPKILDKFLKQYNKEINDVKNIEFRVKGKFQVSSANGTIATLGCCDRYMTSFLSALTYTENCYECSYAKKQRVGDITLGDSWGSVLPEVEWKKGISLILCQSLKGKKLLDKTNMYLSDVDVENAIKNNHQLIHPSMAPKGKQKFFEGLKKGKSFNRLVMRALPKDCFKQDFKGVLIKLGIISGGSISYQIKVDE</sequence>
<evidence type="ECO:0000313" key="3">
    <source>
        <dbReference type="Proteomes" id="UP000095553"/>
    </source>
</evidence>
<dbReference type="Gene3D" id="3.30.70.20">
    <property type="match status" value="1"/>
</dbReference>
<evidence type="ECO:0000259" key="1">
    <source>
        <dbReference type="PROSITE" id="PS51379"/>
    </source>
</evidence>
<dbReference type="PROSITE" id="PS51379">
    <property type="entry name" value="4FE4S_FER_2"/>
    <property type="match status" value="2"/>
</dbReference>
<proteinExistence type="predicted"/>
<dbReference type="InterPro" id="IPR052977">
    <property type="entry name" value="Polyferredoxin-like_ET"/>
</dbReference>
<dbReference type="AlphaFoldDB" id="A0A173RAK2"/>
<dbReference type="InterPro" id="IPR007525">
    <property type="entry name" value="FrhB_FdhB_C"/>
</dbReference>
<dbReference type="PANTHER" id="PTHR43193">
    <property type="match status" value="1"/>
</dbReference>
<dbReference type="InterPro" id="IPR017896">
    <property type="entry name" value="4Fe4S_Fe-S-bd"/>
</dbReference>
<dbReference type="Pfam" id="PF04432">
    <property type="entry name" value="FrhB_FdhB_C"/>
    <property type="match status" value="1"/>
</dbReference>
<name>A0A173RAK2_ANAHA</name>
<dbReference type="SUPFAM" id="SSF54862">
    <property type="entry name" value="4Fe-4S ferredoxins"/>
    <property type="match status" value="1"/>
</dbReference>
<organism evidence="2 3">
    <name type="scientific">Anaerostipes hadrus</name>
    <dbReference type="NCBI Taxonomy" id="649756"/>
    <lineage>
        <taxon>Bacteria</taxon>
        <taxon>Bacillati</taxon>
        <taxon>Bacillota</taxon>
        <taxon>Clostridia</taxon>
        <taxon>Lachnospirales</taxon>
        <taxon>Lachnospiraceae</taxon>
        <taxon>Anaerostipes</taxon>
    </lineage>
</organism>
<reference evidence="2 3" key="1">
    <citation type="submission" date="2015-09" db="EMBL/GenBank/DDBJ databases">
        <authorList>
            <consortium name="Pathogen Informatics"/>
        </authorList>
    </citation>
    <scope>NUCLEOTIDE SEQUENCE [LARGE SCALE GENOMIC DNA]</scope>
    <source>
        <strain evidence="2 3">2789STDY5834959</strain>
    </source>
</reference>
<evidence type="ECO:0000313" key="2">
    <source>
        <dbReference type="EMBL" id="CUM74766.1"/>
    </source>
</evidence>